<reference evidence="2 3" key="1">
    <citation type="submission" date="2018-09" db="EMBL/GenBank/DDBJ databases">
        <title>Micromonospora sp. nov. MS1-9, isolated from a root of Musa sp.</title>
        <authorList>
            <person name="Kuncharoen N."/>
            <person name="Kudo T."/>
            <person name="Ohkuma M."/>
            <person name="Yuki M."/>
            <person name="Tanasupawat S."/>
        </authorList>
    </citation>
    <scope>NUCLEOTIDE SEQUENCE [LARGE SCALE GENOMIC DNA]</scope>
    <source>
        <strain evidence="2 3">MS1-9</strain>
    </source>
</reference>
<evidence type="ECO:0000313" key="3">
    <source>
        <dbReference type="Proteomes" id="UP000275865"/>
    </source>
</evidence>
<dbReference type="EMBL" id="RAZT01000011">
    <property type="protein sequence ID" value="RKN29594.1"/>
    <property type="molecule type" value="Genomic_DNA"/>
</dbReference>
<dbReference type="InterPro" id="IPR019198">
    <property type="entry name" value="Beta_propeller_containing"/>
</dbReference>
<evidence type="ECO:0000256" key="1">
    <source>
        <dbReference type="SAM" id="SignalP"/>
    </source>
</evidence>
<dbReference type="SUPFAM" id="SSF69322">
    <property type="entry name" value="Tricorn protease domain 2"/>
    <property type="match status" value="1"/>
</dbReference>
<proteinExistence type="predicted"/>
<dbReference type="PIRSF" id="PIRSF006425">
    <property type="entry name" value="UCP006425_WD40"/>
    <property type="match status" value="1"/>
</dbReference>
<organism evidence="2 3">
    <name type="scientific">Micromonospora musae</name>
    <dbReference type="NCBI Taxonomy" id="1894970"/>
    <lineage>
        <taxon>Bacteria</taxon>
        <taxon>Bacillati</taxon>
        <taxon>Actinomycetota</taxon>
        <taxon>Actinomycetes</taxon>
        <taxon>Micromonosporales</taxon>
        <taxon>Micromonosporaceae</taxon>
        <taxon>Micromonospora</taxon>
    </lineage>
</organism>
<dbReference type="Pfam" id="PF09826">
    <property type="entry name" value="Beta_propel"/>
    <property type="match status" value="1"/>
</dbReference>
<sequence length="622" mass="65727">MTRGTHLAAAGALAALALLAGSGPPAAAPTAPDAPAAPAPPETRLVGYESCGEALAGLRAAAGAAVGPWGLNDRDVAWVAKAGTGEARLDVAAAPAPEHSTTNVHEVGADEPDLVKTDGRRIVTISQGVLRVTDPATRRTTGRLDLADDTLVDQHRERSLLLHRDRALVLSGPGGMRFRTADEQATGEGTRLTLVDLTTTPAVLGTYSIDGALIDARQSGATARVAVRSDPRLDFRLDPRAGDAERIAANRSVIASAPIDAWLPAYEWSAGQERHHGRVGCERLSRPADATGTSLVTVLSFDLAAERIGDGDPVSVAADAATLYGTANSLWLAGERRPVHRPRPNFWGGRPAEVSTVIHQFDTANPGPPRYLASGSVPGWLVNQYALSEWQGDLRVATTVDGARGRSTSESAVYVLRRQGGTLQQVGAVSGLGPGERIHSVRFLGGIGYVVTFRQTDPLYALDLTDPTKPRVTGELKITGYSAYLHPLPDGRLLGVGQEADRRGRTQGLQVSLFDVRDPARPLRLDRYHVPRAWSAVEFDPHAFLYHSETGLVALPVDRGVRLLRVTATGIGELGQVTHPGVGEGTLNRAVLVDGTLWTVSAAGLRASDPTNGRSLAWLPAT</sequence>
<dbReference type="RefSeq" id="WP_120690106.1">
    <property type="nucleotide sequence ID" value="NZ_RAZT01000011.1"/>
</dbReference>
<keyword evidence="1" id="KW-0732">Signal</keyword>
<name>A0A3A9Y6V6_9ACTN</name>
<feature type="chain" id="PRO_5017453998" description="Benzoate transporter" evidence="1">
    <location>
        <begin position="28"/>
        <end position="622"/>
    </location>
</feature>
<gene>
    <name evidence="2" type="ORF">D7044_22405</name>
</gene>
<protein>
    <recommendedName>
        <fullName evidence="4">Benzoate transporter</fullName>
    </recommendedName>
</protein>
<dbReference type="Proteomes" id="UP000275865">
    <property type="component" value="Unassembled WGS sequence"/>
</dbReference>
<evidence type="ECO:0000313" key="2">
    <source>
        <dbReference type="EMBL" id="RKN29594.1"/>
    </source>
</evidence>
<feature type="signal peptide" evidence="1">
    <location>
        <begin position="1"/>
        <end position="27"/>
    </location>
</feature>
<dbReference type="InterPro" id="IPR014441">
    <property type="entry name" value="UCP006425_b-propeller"/>
</dbReference>
<comment type="caution">
    <text evidence="2">The sequence shown here is derived from an EMBL/GenBank/DDBJ whole genome shotgun (WGS) entry which is preliminary data.</text>
</comment>
<dbReference type="AlphaFoldDB" id="A0A3A9Y6V6"/>
<accession>A0A3A9Y6V6</accession>
<evidence type="ECO:0008006" key="4">
    <source>
        <dbReference type="Google" id="ProtNLM"/>
    </source>
</evidence>